<dbReference type="Proteomes" id="UP001174909">
    <property type="component" value="Unassembled WGS sequence"/>
</dbReference>
<evidence type="ECO:0000259" key="2">
    <source>
        <dbReference type="Pfam" id="PF13808"/>
    </source>
</evidence>
<proteinExistence type="predicted"/>
<dbReference type="PANTHER" id="PTHR30298:SF0">
    <property type="entry name" value="PROTEIN YBFL-RELATED"/>
    <property type="match status" value="1"/>
</dbReference>
<keyword evidence="4" id="KW-1185">Reference proteome</keyword>
<dbReference type="GO" id="GO:0003677">
    <property type="term" value="F:DNA binding"/>
    <property type="evidence" value="ECO:0007669"/>
    <property type="project" value="InterPro"/>
</dbReference>
<dbReference type="InterPro" id="IPR002559">
    <property type="entry name" value="Transposase_11"/>
</dbReference>
<protein>
    <submittedName>
        <fullName evidence="3">H repeat-associated putative transposase YhhI</fullName>
    </submittedName>
</protein>
<gene>
    <name evidence="3" type="ORF">GBAR_LOCUS5840</name>
</gene>
<dbReference type="Pfam" id="PF14236">
    <property type="entry name" value="DruA"/>
    <property type="match status" value="1"/>
</dbReference>
<organism evidence="3 4">
    <name type="scientific">Geodia barretti</name>
    <name type="common">Barrett's horny sponge</name>
    <dbReference type="NCBI Taxonomy" id="519541"/>
    <lineage>
        <taxon>Eukaryota</taxon>
        <taxon>Metazoa</taxon>
        <taxon>Porifera</taxon>
        <taxon>Demospongiae</taxon>
        <taxon>Heteroscleromorpha</taxon>
        <taxon>Tetractinellida</taxon>
        <taxon>Astrophorina</taxon>
        <taxon>Geodiidae</taxon>
        <taxon>Geodia</taxon>
    </lineage>
</organism>
<name>A0AA35RBS0_GEOBA</name>
<dbReference type="InterPro" id="IPR032806">
    <property type="entry name" value="YbfD_N"/>
</dbReference>
<comment type="caution">
    <text evidence="3">The sequence shown here is derived from an EMBL/GenBank/DDBJ whole genome shotgun (WGS) entry which is preliminary data.</text>
</comment>
<dbReference type="EMBL" id="CASHTH010000860">
    <property type="protein sequence ID" value="CAI8008534.1"/>
    <property type="molecule type" value="Genomic_DNA"/>
</dbReference>
<dbReference type="Pfam" id="PF13808">
    <property type="entry name" value="DDE_Tnp_1_assoc"/>
    <property type="match status" value="1"/>
</dbReference>
<dbReference type="AlphaFoldDB" id="A0AA35RBS0"/>
<dbReference type="Pfam" id="PF01609">
    <property type="entry name" value="DDE_Tnp_1"/>
    <property type="match status" value="1"/>
</dbReference>
<dbReference type="PANTHER" id="PTHR30298">
    <property type="entry name" value="H REPEAT-ASSOCIATED PREDICTED TRANSPOSASE"/>
    <property type="match status" value="1"/>
</dbReference>
<dbReference type="InterPro" id="IPR025639">
    <property type="entry name" value="DruA"/>
</dbReference>
<dbReference type="NCBIfam" id="NF033564">
    <property type="entry name" value="transpos_ISAs1"/>
    <property type="match status" value="1"/>
</dbReference>
<evidence type="ECO:0000313" key="4">
    <source>
        <dbReference type="Proteomes" id="UP001174909"/>
    </source>
</evidence>
<evidence type="ECO:0000313" key="3">
    <source>
        <dbReference type="EMBL" id="CAI8008534.1"/>
    </source>
</evidence>
<dbReference type="InterPro" id="IPR047647">
    <property type="entry name" value="ISAs1_transpos"/>
</dbReference>
<dbReference type="GO" id="GO:0004803">
    <property type="term" value="F:transposase activity"/>
    <property type="evidence" value="ECO:0007669"/>
    <property type="project" value="InterPro"/>
</dbReference>
<dbReference type="InterPro" id="IPR051698">
    <property type="entry name" value="Transposase_11-like"/>
</dbReference>
<evidence type="ECO:0000259" key="1">
    <source>
        <dbReference type="Pfam" id="PF01609"/>
    </source>
</evidence>
<sequence>MQLQELRDELLLAATPAGFSLDEVVVRLVRADERIKWDVLMDQHHYLGFKRFAGRGLRYVAEWRGRWIALAGWQAAALKCAPRDRWIGWRGKKMFKRLHLIANNTRFLVLGERGVFANLGSCMLSAMLRRLSDDWQEQYGHPLLVVESFVDPARFTGTMYEAANWSYVGNSKGYARSNGHYTDPHGKPKRLYVRALRSDACDILRQRGELADCWQARVPTAGGNEVDKRSLYEELQKLPDHRRGQGRKHSLATVLAVYLLAMLSNMRGPVAAAEYAQALEQEELKLLGAWRNRATGRYEPPTKSTIHRVVMATDAEALEAMQQRYATARVPASGAQEQRQALAADGKRIRGANRNGTMRYETATLVEHRTGVPVASLNFHDQNGELAAVGALLEVVPISGAVITLDALHTTRDTTVSIVEQHGADYLLTVKGNCSETFEALASMPWEDAAGRFSEDPQKGHGRIDRRHIEVLTPLDKTLNFAHVAQVFRVRRERTDLNTGVKSIEYAYGITSLAATCAPPQQLLAWNRGHWAIESKNHHRRDRTLCEDACMARSGFSPANRATCNNIVLALILHHRRWDNAAQALRYFTLRRSEAFKALLAPG</sequence>
<accession>A0AA35RBS0</accession>
<dbReference type="GO" id="GO:0006313">
    <property type="term" value="P:DNA transposition"/>
    <property type="evidence" value="ECO:0007669"/>
    <property type="project" value="InterPro"/>
</dbReference>
<feature type="domain" description="Transposase IS4-like" evidence="1">
    <location>
        <begin position="338"/>
        <end position="554"/>
    </location>
</feature>
<feature type="domain" description="H repeat-associated protein N-terminal" evidence="2">
    <location>
        <begin position="233"/>
        <end position="325"/>
    </location>
</feature>
<reference evidence="3" key="1">
    <citation type="submission" date="2023-03" db="EMBL/GenBank/DDBJ databases">
        <authorList>
            <person name="Steffen K."/>
            <person name="Cardenas P."/>
        </authorList>
    </citation>
    <scope>NUCLEOTIDE SEQUENCE</scope>
</reference>